<dbReference type="GO" id="GO:0036503">
    <property type="term" value="P:ERAD pathway"/>
    <property type="evidence" value="ECO:0007669"/>
    <property type="project" value="InterPro"/>
</dbReference>
<comment type="subcellular location">
    <subcellularLocation>
        <location evidence="1">Nucleus</location>
    </subcellularLocation>
</comment>
<dbReference type="GO" id="GO:0000209">
    <property type="term" value="P:protein polyubiquitination"/>
    <property type="evidence" value="ECO:0007669"/>
    <property type="project" value="TreeGrafter"/>
</dbReference>
<evidence type="ECO:0000313" key="8">
    <source>
        <dbReference type="Proteomes" id="UP000663888"/>
    </source>
</evidence>
<reference evidence="7" key="1">
    <citation type="submission" date="2021-01" db="EMBL/GenBank/DDBJ databases">
        <authorList>
            <person name="Kaushik A."/>
        </authorList>
    </citation>
    <scope>NUCLEOTIDE SEQUENCE</scope>
    <source>
        <strain evidence="7">AG4-R118</strain>
    </source>
</reference>
<accession>A0A8H3HDB9</accession>
<protein>
    <recommendedName>
        <fullName evidence="6">Ubiquitin conjugation factor E4 core domain-containing protein</fullName>
    </recommendedName>
</protein>
<organism evidence="7 8">
    <name type="scientific">Rhizoctonia solani</name>
    <dbReference type="NCBI Taxonomy" id="456999"/>
    <lineage>
        <taxon>Eukaryota</taxon>
        <taxon>Fungi</taxon>
        <taxon>Dikarya</taxon>
        <taxon>Basidiomycota</taxon>
        <taxon>Agaricomycotina</taxon>
        <taxon>Agaricomycetes</taxon>
        <taxon>Cantharellales</taxon>
        <taxon>Ceratobasidiaceae</taxon>
        <taxon>Rhizoctonia</taxon>
    </lineage>
</organism>
<evidence type="ECO:0000256" key="1">
    <source>
        <dbReference type="ARBA" id="ARBA00004123"/>
    </source>
</evidence>
<dbReference type="GO" id="GO:0005737">
    <property type="term" value="C:cytoplasm"/>
    <property type="evidence" value="ECO:0007669"/>
    <property type="project" value="TreeGrafter"/>
</dbReference>
<sequence length="504" mass="58180">MINLQAVMLRFAEPFLYGKYSKIDHIDTKYFPMVTRANIAEETRINATAEEVNVWKMRLNETGAIPKSFISDIFFLCAGYNHLGIVRTIITHGKITKHNGEIDKWLETAGLAETPSGHQHTPHQGLIERAKANQTRYQRELLACELQLQVPDITQRNLAFINYTMVWMLRMVDPTHQYPSKAMTLPLPERVPDEFNMLPEYFVEDTVEYYIYVMRHCPELLDNSLRIEFLVFALTFLTSTWYVKNPLLKSKLLQGLFYGSIHVGHEYDGLLIALFNSHPMALQHLIPSLMWFYVDKFARFAVLLTHDTTSLLDGLSTKITSIKKYQLLIANKEQRDALSVEERSKKEEDFRQDEEMASSYATLGMSTVELLRNFTMETKATFLTLEIVNHLAAMLVYNIDMLCGPRCSSLQIKNMERYRFRPRQLLGELFQIFLNLSEDTPFVQAVANEGKNYKKDVFLKAAAIVHQRAIKSEIEIEKFVAFIQRVEHSKILIERGNGLGDTAV</sequence>
<keyword evidence="3" id="KW-0808">Transferase</keyword>
<comment type="caution">
    <text evidence="7">The sequence shown here is derived from an EMBL/GenBank/DDBJ whole genome shotgun (WGS) entry which is preliminary data.</text>
</comment>
<dbReference type="Pfam" id="PF10408">
    <property type="entry name" value="Ufd2P_core"/>
    <property type="match status" value="1"/>
</dbReference>
<feature type="domain" description="Ubiquitin conjugation factor E4 core" evidence="6">
    <location>
        <begin position="1"/>
        <end position="295"/>
    </location>
</feature>
<evidence type="ECO:0000256" key="4">
    <source>
        <dbReference type="ARBA" id="ARBA00022786"/>
    </source>
</evidence>
<keyword evidence="5" id="KW-0539">Nucleus</keyword>
<evidence type="ECO:0000256" key="2">
    <source>
        <dbReference type="ARBA" id="ARBA00004906"/>
    </source>
</evidence>
<dbReference type="PANTHER" id="PTHR13931:SF2">
    <property type="entry name" value="UBIQUITIN CONJUGATION FACTOR E4 B"/>
    <property type="match status" value="1"/>
</dbReference>
<comment type="pathway">
    <text evidence="2">Protein modification; protein ubiquitination.</text>
</comment>
<dbReference type="UniPathway" id="UPA00143"/>
<dbReference type="Proteomes" id="UP000663888">
    <property type="component" value="Unassembled WGS sequence"/>
</dbReference>
<keyword evidence="4" id="KW-0833">Ubl conjugation pathway</keyword>
<name>A0A8H3HDB9_9AGAM</name>
<dbReference type="InterPro" id="IPR045132">
    <property type="entry name" value="UBE4"/>
</dbReference>
<dbReference type="EMBL" id="CAJMWX010001599">
    <property type="protein sequence ID" value="CAE6498500.1"/>
    <property type="molecule type" value="Genomic_DNA"/>
</dbReference>
<dbReference type="PANTHER" id="PTHR13931">
    <property type="entry name" value="UBIQUITINATION FACTOR E4"/>
    <property type="match status" value="1"/>
</dbReference>
<dbReference type="GO" id="GO:0034450">
    <property type="term" value="F:ubiquitin-ubiquitin ligase activity"/>
    <property type="evidence" value="ECO:0007669"/>
    <property type="project" value="InterPro"/>
</dbReference>
<evidence type="ECO:0000313" key="7">
    <source>
        <dbReference type="EMBL" id="CAE6498500.1"/>
    </source>
</evidence>
<gene>
    <name evidence="7" type="ORF">RDB_LOCUS150016</name>
</gene>
<proteinExistence type="predicted"/>
<dbReference type="AlphaFoldDB" id="A0A8H3HDB9"/>
<dbReference type="GO" id="GO:0006511">
    <property type="term" value="P:ubiquitin-dependent protein catabolic process"/>
    <property type="evidence" value="ECO:0007669"/>
    <property type="project" value="InterPro"/>
</dbReference>
<dbReference type="GO" id="GO:0005634">
    <property type="term" value="C:nucleus"/>
    <property type="evidence" value="ECO:0007669"/>
    <property type="project" value="UniProtKB-SubCell"/>
</dbReference>
<evidence type="ECO:0000256" key="3">
    <source>
        <dbReference type="ARBA" id="ARBA00022679"/>
    </source>
</evidence>
<dbReference type="InterPro" id="IPR019474">
    <property type="entry name" value="Ub_conjug_fac_E4_core"/>
</dbReference>
<evidence type="ECO:0000259" key="6">
    <source>
        <dbReference type="Pfam" id="PF10408"/>
    </source>
</evidence>
<dbReference type="GO" id="GO:0000151">
    <property type="term" value="C:ubiquitin ligase complex"/>
    <property type="evidence" value="ECO:0007669"/>
    <property type="project" value="InterPro"/>
</dbReference>
<evidence type="ECO:0000256" key="5">
    <source>
        <dbReference type="ARBA" id="ARBA00023242"/>
    </source>
</evidence>